<name>A0AAV0BSZ9_PHAPC</name>
<reference evidence="7" key="1">
    <citation type="submission" date="2022-06" db="EMBL/GenBank/DDBJ databases">
        <authorList>
            <consortium name="SYNGENTA / RWTH Aachen University"/>
        </authorList>
    </citation>
    <scope>NUCLEOTIDE SEQUENCE</scope>
</reference>
<dbReference type="GO" id="GO:0006412">
    <property type="term" value="P:translation"/>
    <property type="evidence" value="ECO:0007669"/>
    <property type="project" value="InterPro"/>
</dbReference>
<dbReference type="GO" id="GO:0003735">
    <property type="term" value="F:structural constituent of ribosome"/>
    <property type="evidence" value="ECO:0007669"/>
    <property type="project" value="InterPro"/>
</dbReference>
<protein>
    <recommendedName>
        <fullName evidence="6">Large ribosomal subunit protein mL49</fullName>
    </recommendedName>
</protein>
<accession>A0AAV0BSZ9</accession>
<dbReference type="EMBL" id="CALTRL010006137">
    <property type="protein sequence ID" value="CAH7689828.1"/>
    <property type="molecule type" value="Genomic_DNA"/>
</dbReference>
<evidence type="ECO:0000256" key="4">
    <source>
        <dbReference type="ARBA" id="ARBA00023128"/>
    </source>
</evidence>
<evidence type="ECO:0000256" key="6">
    <source>
        <dbReference type="ARBA" id="ARBA00035191"/>
    </source>
</evidence>
<dbReference type="InterPro" id="IPR007740">
    <property type="entry name" value="Ribosomal_mL49"/>
</dbReference>
<keyword evidence="5" id="KW-0687">Ribonucleoprotein</keyword>
<evidence type="ECO:0000256" key="1">
    <source>
        <dbReference type="ARBA" id="ARBA00004173"/>
    </source>
</evidence>
<comment type="subcellular location">
    <subcellularLocation>
        <location evidence="1">Mitochondrion</location>
    </subcellularLocation>
</comment>
<keyword evidence="3" id="KW-0689">Ribosomal protein</keyword>
<dbReference type="PANTHER" id="PTHR13477">
    <property type="entry name" value="MITOCHONDRIAL 39S RIBOSOMAL PROTEIN L49"/>
    <property type="match status" value="1"/>
</dbReference>
<comment type="caution">
    <text evidence="7">The sequence shown here is derived from an EMBL/GenBank/DDBJ whole genome shotgun (WGS) entry which is preliminary data.</text>
</comment>
<dbReference type="Proteomes" id="UP001153365">
    <property type="component" value="Unassembled WGS sequence"/>
</dbReference>
<gene>
    <name evidence="7" type="ORF">PPACK8108_LOCUS24973</name>
</gene>
<dbReference type="GO" id="GO:0005762">
    <property type="term" value="C:mitochondrial large ribosomal subunit"/>
    <property type="evidence" value="ECO:0007669"/>
    <property type="project" value="TreeGrafter"/>
</dbReference>
<keyword evidence="8" id="KW-1185">Reference proteome</keyword>
<organism evidence="7 8">
    <name type="scientific">Phakopsora pachyrhizi</name>
    <name type="common">Asian soybean rust disease fungus</name>
    <dbReference type="NCBI Taxonomy" id="170000"/>
    <lineage>
        <taxon>Eukaryota</taxon>
        <taxon>Fungi</taxon>
        <taxon>Dikarya</taxon>
        <taxon>Basidiomycota</taxon>
        <taxon>Pucciniomycotina</taxon>
        <taxon>Pucciniomycetes</taxon>
        <taxon>Pucciniales</taxon>
        <taxon>Phakopsoraceae</taxon>
        <taxon>Phakopsora</taxon>
    </lineage>
</organism>
<comment type="similarity">
    <text evidence="2">Belongs to the mitochondrion-specific ribosomal protein mL49 family.</text>
</comment>
<evidence type="ECO:0000313" key="7">
    <source>
        <dbReference type="EMBL" id="CAH7689828.1"/>
    </source>
</evidence>
<evidence type="ECO:0000256" key="5">
    <source>
        <dbReference type="ARBA" id="ARBA00023274"/>
    </source>
</evidence>
<dbReference type="Pfam" id="PF05046">
    <property type="entry name" value="Img2"/>
    <property type="match status" value="1"/>
</dbReference>
<sequence length="170" mass="19827">MSFSRIQSTLSRLSFHSLKTRSNFSVQHLLTSNCQISNKTKPEINRFHRRELHEPTAPIKSETPRPPITLKPLPDRLWKAPLPTEGHLLSYKVNRTQPFNTLPVYTKAKPALGQIWTLVKKIDGDIHKLKEDLLQDFPKAYPILNLRTRQVLMRGKITREVKLWLQDRGF</sequence>
<dbReference type="PANTHER" id="PTHR13477:SF0">
    <property type="entry name" value="LARGE RIBOSOMAL SUBUNIT PROTEIN ML49"/>
    <property type="match status" value="1"/>
</dbReference>
<proteinExistence type="inferred from homology"/>
<keyword evidence="4" id="KW-0496">Mitochondrion</keyword>
<dbReference type="AlphaFoldDB" id="A0AAV0BSZ9"/>
<evidence type="ECO:0000256" key="2">
    <source>
        <dbReference type="ARBA" id="ARBA00005677"/>
    </source>
</evidence>
<evidence type="ECO:0000313" key="8">
    <source>
        <dbReference type="Proteomes" id="UP001153365"/>
    </source>
</evidence>
<dbReference type="Gene3D" id="3.30.780.10">
    <property type="entry name" value="SUI1-like domain"/>
    <property type="match status" value="1"/>
</dbReference>
<evidence type="ECO:0000256" key="3">
    <source>
        <dbReference type="ARBA" id="ARBA00022980"/>
    </source>
</evidence>